<dbReference type="AlphaFoldDB" id="A0A9J6H2P0"/>
<feature type="compositionally biased region" description="Basic and acidic residues" evidence="1">
    <location>
        <begin position="42"/>
        <end position="59"/>
    </location>
</feature>
<protein>
    <submittedName>
        <fullName evidence="2">Uncharacterized protein</fullName>
    </submittedName>
</protein>
<dbReference type="VEuPathDB" id="VectorBase:HLOH_058361"/>
<sequence>MQVPDTLQFLEGPSQAEHEPQQHSSHALGVGHTSASSGPSHSQDHPYFDPEQPEAKVQRLSESLTTARKQMKYLRERAKSYHEKNKAQEFLIGDLKDKHLISDEAEQKLQLFGNVPQYILVRWPQNSMR</sequence>
<comment type="caution">
    <text evidence="2">The sequence shown here is derived from an EMBL/GenBank/DDBJ whole genome shotgun (WGS) entry which is preliminary data.</text>
</comment>
<accession>A0A9J6H2P0</accession>
<dbReference type="Proteomes" id="UP000821853">
    <property type="component" value="Unassembled WGS sequence"/>
</dbReference>
<evidence type="ECO:0000313" key="3">
    <source>
        <dbReference type="Proteomes" id="UP000821853"/>
    </source>
</evidence>
<organism evidence="2 3">
    <name type="scientific">Haemaphysalis longicornis</name>
    <name type="common">Bush tick</name>
    <dbReference type="NCBI Taxonomy" id="44386"/>
    <lineage>
        <taxon>Eukaryota</taxon>
        <taxon>Metazoa</taxon>
        <taxon>Ecdysozoa</taxon>
        <taxon>Arthropoda</taxon>
        <taxon>Chelicerata</taxon>
        <taxon>Arachnida</taxon>
        <taxon>Acari</taxon>
        <taxon>Parasitiformes</taxon>
        <taxon>Ixodida</taxon>
        <taxon>Ixodoidea</taxon>
        <taxon>Ixodidae</taxon>
        <taxon>Haemaphysalinae</taxon>
        <taxon>Haemaphysalis</taxon>
    </lineage>
</organism>
<evidence type="ECO:0000313" key="2">
    <source>
        <dbReference type="EMBL" id="KAH9384959.1"/>
    </source>
</evidence>
<dbReference type="EMBL" id="JABSTR010003543">
    <property type="protein sequence ID" value="KAH9384959.1"/>
    <property type="molecule type" value="Genomic_DNA"/>
</dbReference>
<keyword evidence="3" id="KW-1185">Reference proteome</keyword>
<proteinExistence type="predicted"/>
<evidence type="ECO:0000256" key="1">
    <source>
        <dbReference type="SAM" id="MobiDB-lite"/>
    </source>
</evidence>
<name>A0A9J6H2P0_HAELO</name>
<feature type="region of interest" description="Disordered" evidence="1">
    <location>
        <begin position="1"/>
        <end position="64"/>
    </location>
</feature>
<reference evidence="2 3" key="1">
    <citation type="journal article" date="2020" name="Cell">
        <title>Large-Scale Comparative Analyses of Tick Genomes Elucidate Their Genetic Diversity and Vector Capacities.</title>
        <authorList>
            <consortium name="Tick Genome and Microbiome Consortium (TIGMIC)"/>
            <person name="Jia N."/>
            <person name="Wang J."/>
            <person name="Shi W."/>
            <person name="Du L."/>
            <person name="Sun Y."/>
            <person name="Zhan W."/>
            <person name="Jiang J.F."/>
            <person name="Wang Q."/>
            <person name="Zhang B."/>
            <person name="Ji P."/>
            <person name="Bell-Sakyi L."/>
            <person name="Cui X.M."/>
            <person name="Yuan T.T."/>
            <person name="Jiang B.G."/>
            <person name="Yang W.F."/>
            <person name="Lam T.T."/>
            <person name="Chang Q.C."/>
            <person name="Ding S.J."/>
            <person name="Wang X.J."/>
            <person name="Zhu J.G."/>
            <person name="Ruan X.D."/>
            <person name="Zhao L."/>
            <person name="Wei J.T."/>
            <person name="Ye R.Z."/>
            <person name="Que T.C."/>
            <person name="Du C.H."/>
            <person name="Zhou Y.H."/>
            <person name="Cheng J.X."/>
            <person name="Dai P.F."/>
            <person name="Guo W.B."/>
            <person name="Han X.H."/>
            <person name="Huang E.J."/>
            <person name="Li L.F."/>
            <person name="Wei W."/>
            <person name="Gao Y.C."/>
            <person name="Liu J.Z."/>
            <person name="Shao H.Z."/>
            <person name="Wang X."/>
            <person name="Wang C.C."/>
            <person name="Yang T.C."/>
            <person name="Huo Q.B."/>
            <person name="Li W."/>
            <person name="Chen H.Y."/>
            <person name="Chen S.E."/>
            <person name="Zhou L.G."/>
            <person name="Ni X.B."/>
            <person name="Tian J.H."/>
            <person name="Sheng Y."/>
            <person name="Liu T."/>
            <person name="Pan Y.S."/>
            <person name="Xia L.Y."/>
            <person name="Li J."/>
            <person name="Zhao F."/>
            <person name="Cao W.C."/>
        </authorList>
    </citation>
    <scope>NUCLEOTIDE SEQUENCE [LARGE SCALE GENOMIC DNA]</scope>
    <source>
        <strain evidence="2">HaeL-2018</strain>
    </source>
</reference>
<gene>
    <name evidence="2" type="ORF">HPB48_026987</name>
</gene>